<evidence type="ECO:0000256" key="2">
    <source>
        <dbReference type="PROSITE-ProRule" id="PRU00176"/>
    </source>
</evidence>
<dbReference type="SUPFAM" id="SSF54928">
    <property type="entry name" value="RNA-binding domain, RBD"/>
    <property type="match status" value="2"/>
</dbReference>
<sequence length="633" mass="70654">MGPPVNLHKLGNQSDESVPPSNHLWVGNMSVEAVDSDLTELFNKFGALDSVTTYSARGYAFVYFKRVEDAMVAREALQGATLHGNHLKIDFARPAKPCKNLWIGGISQTVSKEDWKKSFRSSAMKHEREATRMGSSDSQSVAKRTVADKLMISLASFVGCFPPSVQIDEQMLHNALILFGEIENVKSFPSRNYAFVESGVWRKLGIKWPRPGMMLGDHPFRPSQMDILGQNHPIATKYSIWIIVIQWYSWIKCADQAIASSSSAQGFRSSPRQASGSWDVYDVNQLQRDAKRSRIETAMPIDDLGVTTSGPGPSPPDNDFIWRALLPRVNACLSCSMYYHWKGAETELPEVVNCSARTGLDMLAKHYREAVGFDVVSSYRTNRHMEGFCMRTPNLPQYHPDNLPCKVNNPILQQHCPKLVFLLTPDLIATLASFLPTTRSLLLSEDQQLLSLQPHLSNSLILQHITTTQHYSTISSTPAHSAQMAHGGTQFQESVMPQQGAASSMPLTNFNIPSQVNMVHFYPINQHFQPQQLSNPIVLSNQAHGATVSQAQNLMQADRKNRTFLFKYSHSNPFLSGAGQGTSDVEVDNRSDISQRCNLQLAYCSRSSRSSSSSKQILQWTRDGELAREISFI</sequence>
<proteinExistence type="predicted"/>
<dbReference type="Pfam" id="PF00076">
    <property type="entry name" value="RRM_1"/>
    <property type="match status" value="1"/>
</dbReference>
<dbReference type="InterPro" id="IPR012677">
    <property type="entry name" value="Nucleotide-bd_a/b_plait_sf"/>
</dbReference>
<protein>
    <recommendedName>
        <fullName evidence="4">RRM domain-containing protein</fullName>
    </recommendedName>
</protein>
<dbReference type="FunFam" id="3.30.70.330:FF:000415">
    <property type="entry name" value="Flowering time control protein FPA"/>
    <property type="match status" value="1"/>
</dbReference>
<dbReference type="InterPro" id="IPR000504">
    <property type="entry name" value="RRM_dom"/>
</dbReference>
<evidence type="ECO:0000256" key="1">
    <source>
        <dbReference type="ARBA" id="ARBA00022884"/>
    </source>
</evidence>
<evidence type="ECO:0000256" key="3">
    <source>
        <dbReference type="SAM" id="MobiDB-lite"/>
    </source>
</evidence>
<accession>A0A6A2ZVI0</accession>
<keyword evidence="1 2" id="KW-0694">RNA-binding</keyword>
<dbReference type="GO" id="GO:0003723">
    <property type="term" value="F:RNA binding"/>
    <property type="evidence" value="ECO:0007669"/>
    <property type="project" value="UniProtKB-UniRule"/>
</dbReference>
<feature type="domain" description="RRM" evidence="4">
    <location>
        <begin position="22"/>
        <end position="94"/>
    </location>
</feature>
<dbReference type="PROSITE" id="PS50102">
    <property type="entry name" value="RRM"/>
    <property type="match status" value="1"/>
</dbReference>
<dbReference type="SMART" id="SM00360">
    <property type="entry name" value="RRM"/>
    <property type="match status" value="1"/>
</dbReference>
<gene>
    <name evidence="5" type="ORF">F3Y22_tig00110764pilonHSYRG00034</name>
</gene>
<organism evidence="5 6">
    <name type="scientific">Hibiscus syriacus</name>
    <name type="common">Rose of Sharon</name>
    <dbReference type="NCBI Taxonomy" id="106335"/>
    <lineage>
        <taxon>Eukaryota</taxon>
        <taxon>Viridiplantae</taxon>
        <taxon>Streptophyta</taxon>
        <taxon>Embryophyta</taxon>
        <taxon>Tracheophyta</taxon>
        <taxon>Spermatophyta</taxon>
        <taxon>Magnoliopsida</taxon>
        <taxon>eudicotyledons</taxon>
        <taxon>Gunneridae</taxon>
        <taxon>Pentapetalae</taxon>
        <taxon>rosids</taxon>
        <taxon>malvids</taxon>
        <taxon>Malvales</taxon>
        <taxon>Malvaceae</taxon>
        <taxon>Malvoideae</taxon>
        <taxon>Hibiscus</taxon>
    </lineage>
</organism>
<reference evidence="5" key="1">
    <citation type="submission" date="2019-09" db="EMBL/GenBank/DDBJ databases">
        <title>Draft genome information of white flower Hibiscus syriacus.</title>
        <authorList>
            <person name="Kim Y.-M."/>
        </authorList>
    </citation>
    <scope>NUCLEOTIDE SEQUENCE [LARGE SCALE GENOMIC DNA]</scope>
    <source>
        <strain evidence="5">YM2019G1</strain>
    </source>
</reference>
<comment type="caution">
    <text evidence="5">The sequence shown here is derived from an EMBL/GenBank/DDBJ whole genome shotgun (WGS) entry which is preliminary data.</text>
</comment>
<feature type="region of interest" description="Disordered" evidence="3">
    <location>
        <begin position="1"/>
        <end position="21"/>
    </location>
</feature>
<dbReference type="Gene3D" id="3.30.70.330">
    <property type="match status" value="1"/>
</dbReference>
<keyword evidence="6" id="KW-1185">Reference proteome</keyword>
<dbReference type="PANTHER" id="PTHR23189">
    <property type="entry name" value="RNA RECOGNITION MOTIF-CONTAINING"/>
    <property type="match status" value="1"/>
</dbReference>
<dbReference type="Proteomes" id="UP000436088">
    <property type="component" value="Unassembled WGS sequence"/>
</dbReference>
<evidence type="ECO:0000313" key="6">
    <source>
        <dbReference type="Proteomes" id="UP000436088"/>
    </source>
</evidence>
<evidence type="ECO:0000313" key="5">
    <source>
        <dbReference type="EMBL" id="KAE8694885.1"/>
    </source>
</evidence>
<dbReference type="InterPro" id="IPR035979">
    <property type="entry name" value="RBD_domain_sf"/>
</dbReference>
<dbReference type="EMBL" id="VEPZ02001101">
    <property type="protein sequence ID" value="KAE8694885.1"/>
    <property type="molecule type" value="Genomic_DNA"/>
</dbReference>
<name>A0A6A2ZVI0_HIBSY</name>
<evidence type="ECO:0000259" key="4">
    <source>
        <dbReference type="PROSITE" id="PS50102"/>
    </source>
</evidence>
<dbReference type="AlphaFoldDB" id="A0A6A2ZVI0"/>
<feature type="compositionally biased region" description="Polar residues" evidence="3">
    <location>
        <begin position="11"/>
        <end position="20"/>
    </location>
</feature>